<dbReference type="InterPro" id="IPR009057">
    <property type="entry name" value="Homeodomain-like_sf"/>
</dbReference>
<evidence type="ECO:0000313" key="2">
    <source>
        <dbReference type="EMBL" id="CAE6794672.1"/>
    </source>
</evidence>
<feature type="coiled-coil region" evidence="1">
    <location>
        <begin position="72"/>
        <end position="99"/>
    </location>
</feature>
<accession>A0ABM8S8I9</accession>
<name>A0ABM8S8I9_9BURK</name>
<protein>
    <submittedName>
        <fullName evidence="2">IS3 family transposase ISBvi3</fullName>
    </submittedName>
</protein>
<keyword evidence="3" id="KW-1185">Reference proteome</keyword>
<gene>
    <name evidence="2" type="ORF">R69888_04922</name>
</gene>
<dbReference type="SUPFAM" id="SSF46689">
    <property type="entry name" value="Homeodomain-like"/>
    <property type="match status" value="1"/>
</dbReference>
<keyword evidence="1" id="KW-0175">Coiled coil</keyword>
<dbReference type="Proteomes" id="UP000672526">
    <property type="component" value="Unassembled WGS sequence"/>
</dbReference>
<dbReference type="EMBL" id="CAJNBK010000017">
    <property type="protein sequence ID" value="CAE6794672.1"/>
    <property type="molecule type" value="Genomic_DNA"/>
</dbReference>
<dbReference type="Gene3D" id="1.10.10.60">
    <property type="entry name" value="Homeodomain-like"/>
    <property type="match status" value="1"/>
</dbReference>
<dbReference type="Pfam" id="PF01527">
    <property type="entry name" value="HTH_Tnp_1"/>
    <property type="match status" value="1"/>
</dbReference>
<dbReference type="PANTHER" id="PTHR33215:SF13">
    <property type="entry name" value="PROTEIN DISTAL ANTENNA"/>
    <property type="match status" value="1"/>
</dbReference>
<dbReference type="InterPro" id="IPR002514">
    <property type="entry name" value="Transposase_8"/>
</dbReference>
<reference evidence="2 3" key="1">
    <citation type="submission" date="2021-02" db="EMBL/GenBank/DDBJ databases">
        <authorList>
            <person name="Vanwijnsberghe S."/>
        </authorList>
    </citation>
    <scope>NUCLEOTIDE SEQUENCE [LARGE SCALE GENOMIC DNA]</scope>
    <source>
        <strain evidence="2 3">LMG 31837</strain>
    </source>
</reference>
<dbReference type="PANTHER" id="PTHR33215">
    <property type="entry name" value="PROTEIN DISTAL ANTENNA"/>
    <property type="match status" value="1"/>
</dbReference>
<organism evidence="2 3">
    <name type="scientific">Paraburkholderia haematera</name>
    <dbReference type="NCBI Taxonomy" id="2793077"/>
    <lineage>
        <taxon>Bacteria</taxon>
        <taxon>Pseudomonadati</taxon>
        <taxon>Pseudomonadota</taxon>
        <taxon>Betaproteobacteria</taxon>
        <taxon>Burkholderiales</taxon>
        <taxon>Burkholderiaceae</taxon>
        <taxon>Paraburkholderia</taxon>
    </lineage>
</organism>
<sequence>MSEKLVPKRQYTDEFKVEAIRLAESVGQHEAARTLGVPAATVGNWSRRSRSSKDIGEVDGREVKNTRSTRPINELEAENSRLRKELASAKHDIEMLRKATEYFVKGSREVRMDRRAPRQYSGTRLCRILKVSRSGYCQWRNREPSQRARPAPRSIGRWRRFIAPVAGATARIVRQLKTQG</sequence>
<evidence type="ECO:0000313" key="3">
    <source>
        <dbReference type="Proteomes" id="UP000672526"/>
    </source>
</evidence>
<proteinExistence type="predicted"/>
<comment type="caution">
    <text evidence="2">The sequence shown here is derived from an EMBL/GenBank/DDBJ whole genome shotgun (WGS) entry which is preliminary data.</text>
</comment>
<dbReference type="InterPro" id="IPR051839">
    <property type="entry name" value="RD_transcriptional_regulator"/>
</dbReference>
<evidence type="ECO:0000256" key="1">
    <source>
        <dbReference type="SAM" id="Coils"/>
    </source>
</evidence>